<feature type="region of interest" description="Disordered" evidence="1">
    <location>
        <begin position="83"/>
        <end position="104"/>
    </location>
</feature>
<sequence>MTNSIQLFKLSSSSYSLQCKYISSSTQVVKNQKLSDAQEAFKECPISSPSQCRYMTSKQQHRGEDEKLILDLQCNHIQFYHEPLHQPQTQHPHSCRHHSHNLAD</sequence>
<organism evidence="2">
    <name type="scientific">Opuntia streptacantha</name>
    <name type="common">Prickly pear cactus</name>
    <name type="synonym">Opuntia cardona</name>
    <dbReference type="NCBI Taxonomy" id="393608"/>
    <lineage>
        <taxon>Eukaryota</taxon>
        <taxon>Viridiplantae</taxon>
        <taxon>Streptophyta</taxon>
        <taxon>Embryophyta</taxon>
        <taxon>Tracheophyta</taxon>
        <taxon>Spermatophyta</taxon>
        <taxon>Magnoliopsida</taxon>
        <taxon>eudicotyledons</taxon>
        <taxon>Gunneridae</taxon>
        <taxon>Pentapetalae</taxon>
        <taxon>Caryophyllales</taxon>
        <taxon>Cactineae</taxon>
        <taxon>Cactaceae</taxon>
        <taxon>Opuntioideae</taxon>
        <taxon>Opuntia</taxon>
    </lineage>
</organism>
<name>A0A7C8ZYQ9_OPUST</name>
<evidence type="ECO:0000256" key="1">
    <source>
        <dbReference type="SAM" id="MobiDB-lite"/>
    </source>
</evidence>
<evidence type="ECO:0000313" key="2">
    <source>
        <dbReference type="EMBL" id="MBA4653691.1"/>
    </source>
</evidence>
<reference evidence="2" key="1">
    <citation type="journal article" date="2013" name="J. Plant Res.">
        <title>Effect of fungi and light on seed germination of three Opuntia species from semiarid lands of central Mexico.</title>
        <authorList>
            <person name="Delgado-Sanchez P."/>
            <person name="Jimenez-Bremont J.F."/>
            <person name="Guerrero-Gonzalez Mde L."/>
            <person name="Flores J."/>
        </authorList>
    </citation>
    <scope>NUCLEOTIDE SEQUENCE</scope>
    <source>
        <tissue evidence="2">Cladode</tissue>
    </source>
</reference>
<accession>A0A7C8ZYQ9</accession>
<dbReference type="AlphaFoldDB" id="A0A7C8ZYQ9"/>
<protein>
    <submittedName>
        <fullName evidence="2">Uncharacterized protein</fullName>
    </submittedName>
</protein>
<proteinExistence type="predicted"/>
<feature type="compositionally biased region" description="Basic residues" evidence="1">
    <location>
        <begin position="93"/>
        <end position="104"/>
    </location>
</feature>
<reference evidence="2" key="2">
    <citation type="submission" date="2020-07" db="EMBL/GenBank/DDBJ databases">
        <authorList>
            <person name="Vera ALvarez R."/>
            <person name="Arias-Moreno D.M."/>
            <person name="Jimenez-Jacinto V."/>
            <person name="Jimenez-Bremont J.F."/>
            <person name="Swaminathan K."/>
            <person name="Moose S.P."/>
            <person name="Guerrero-Gonzalez M.L."/>
            <person name="Marino-Ramirez L."/>
            <person name="Landsman D."/>
            <person name="Rodriguez-Kessler M."/>
            <person name="Delgado-Sanchez P."/>
        </authorList>
    </citation>
    <scope>NUCLEOTIDE SEQUENCE</scope>
    <source>
        <tissue evidence="2">Cladode</tissue>
    </source>
</reference>
<dbReference type="EMBL" id="GISG01180447">
    <property type="protein sequence ID" value="MBA4653691.1"/>
    <property type="molecule type" value="Transcribed_RNA"/>
</dbReference>